<feature type="transmembrane region" description="Helical" evidence="1">
    <location>
        <begin position="43"/>
        <end position="64"/>
    </location>
</feature>
<sequence>MADDQSARGPIWARPRLLNTLTFITFVVLVIVQGIWWRDHGRPVSWVLLPATPFLAFLPSGLIVKSFRKRWTAQWAEQHGFSYQRAADWAVPAWNFPPFTIRRARRMRVRDAMQGRVGAYPASFFHLTWLNNNRINMSTHYRNVFVLELPAALPRLTMGPNFDTTAGTRVEFESADFNDKFAVYCSNPAFAHAVFTPRTIDRLIDLGKREPAVLLTKFEITGNRLVGVTTLGNRPWEIGSVFDVMRVVAEGIPRFVWSDNSAPERNVA</sequence>
<evidence type="ECO:0000313" key="2">
    <source>
        <dbReference type="EMBL" id="KAA8882020.1"/>
    </source>
</evidence>
<accession>A0A5N0E061</accession>
<evidence type="ECO:0000313" key="3">
    <source>
        <dbReference type="Proteomes" id="UP000323876"/>
    </source>
</evidence>
<dbReference type="OrthoDB" id="190895at2"/>
<dbReference type="EMBL" id="VXLC01000029">
    <property type="protein sequence ID" value="KAA8882020.1"/>
    <property type="molecule type" value="Genomic_DNA"/>
</dbReference>
<feature type="transmembrane region" description="Helical" evidence="1">
    <location>
        <begin position="17"/>
        <end position="37"/>
    </location>
</feature>
<dbReference type="AlphaFoldDB" id="A0A5N0E061"/>
<keyword evidence="1" id="KW-0812">Transmembrane</keyword>
<keyword evidence="3" id="KW-1185">Reference proteome</keyword>
<reference evidence="2 3" key="1">
    <citation type="submission" date="2019-09" db="EMBL/GenBank/DDBJ databases">
        <authorList>
            <person name="Wang X."/>
        </authorList>
    </citation>
    <scope>NUCLEOTIDE SEQUENCE [LARGE SCALE GENOMIC DNA]</scope>
    <source>
        <strain evidence="2 3">CICC 11023</strain>
    </source>
</reference>
<gene>
    <name evidence="2" type="ORF">F3087_38845</name>
</gene>
<comment type="caution">
    <text evidence="2">The sequence shown here is derived from an EMBL/GenBank/DDBJ whole genome shotgun (WGS) entry which is preliminary data.</text>
</comment>
<proteinExistence type="predicted"/>
<keyword evidence="1" id="KW-1133">Transmembrane helix</keyword>
<dbReference type="Proteomes" id="UP000323876">
    <property type="component" value="Unassembled WGS sequence"/>
</dbReference>
<protein>
    <submittedName>
        <fullName evidence="2">DUF3137 domain-containing protein</fullName>
    </submittedName>
</protein>
<name>A0A5N0E061_9NOCA</name>
<dbReference type="InterPro" id="IPR021484">
    <property type="entry name" value="DUF3137"/>
</dbReference>
<evidence type="ECO:0000256" key="1">
    <source>
        <dbReference type="SAM" id="Phobius"/>
    </source>
</evidence>
<keyword evidence="1" id="KW-0472">Membrane</keyword>
<dbReference type="Pfam" id="PF11335">
    <property type="entry name" value="DUF3137"/>
    <property type="match status" value="1"/>
</dbReference>
<organism evidence="2 3">
    <name type="scientific">Nocardia colli</name>
    <dbReference type="NCBI Taxonomy" id="2545717"/>
    <lineage>
        <taxon>Bacteria</taxon>
        <taxon>Bacillati</taxon>
        <taxon>Actinomycetota</taxon>
        <taxon>Actinomycetes</taxon>
        <taxon>Mycobacteriales</taxon>
        <taxon>Nocardiaceae</taxon>
        <taxon>Nocardia</taxon>
    </lineage>
</organism>